<reference evidence="1" key="1">
    <citation type="journal article" date="2014" name="Front. Microbiol.">
        <title>High frequency of phylogenetically diverse reductive dehalogenase-homologous genes in deep subseafloor sedimentary metagenomes.</title>
        <authorList>
            <person name="Kawai M."/>
            <person name="Futagami T."/>
            <person name="Toyoda A."/>
            <person name="Takaki Y."/>
            <person name="Nishi S."/>
            <person name="Hori S."/>
            <person name="Arai W."/>
            <person name="Tsubouchi T."/>
            <person name="Morono Y."/>
            <person name="Uchiyama I."/>
            <person name="Ito T."/>
            <person name="Fujiyama A."/>
            <person name="Inagaki F."/>
            <person name="Takami H."/>
        </authorList>
    </citation>
    <scope>NUCLEOTIDE SEQUENCE</scope>
    <source>
        <strain evidence="1">Expedition CK06-06</strain>
    </source>
</reference>
<accession>X1PLI7</accession>
<dbReference type="AlphaFoldDB" id="X1PLI7"/>
<comment type="caution">
    <text evidence="1">The sequence shown here is derived from an EMBL/GenBank/DDBJ whole genome shotgun (WGS) entry which is preliminary data.</text>
</comment>
<name>X1PLI7_9ZZZZ</name>
<dbReference type="EMBL" id="BARV01040738">
    <property type="protein sequence ID" value="GAI56718.1"/>
    <property type="molecule type" value="Genomic_DNA"/>
</dbReference>
<organism evidence="1">
    <name type="scientific">marine sediment metagenome</name>
    <dbReference type="NCBI Taxonomy" id="412755"/>
    <lineage>
        <taxon>unclassified sequences</taxon>
        <taxon>metagenomes</taxon>
        <taxon>ecological metagenomes</taxon>
    </lineage>
</organism>
<evidence type="ECO:0000313" key="1">
    <source>
        <dbReference type="EMBL" id="GAI56718.1"/>
    </source>
</evidence>
<dbReference type="SUPFAM" id="SSF53850">
    <property type="entry name" value="Periplasmic binding protein-like II"/>
    <property type="match status" value="1"/>
</dbReference>
<proteinExistence type="predicted"/>
<sequence length="140" mass="15970">MAKALHNPPEMYGMAFPGSSPRHIFRWFGIQLWGRGGEMFTPDMKKVAFNDEAGVEALAFLNELKEYFQPGYLGQNELDVEKLFRAGKSPCIQYFIRLLRNAADDNPDWDIIVDFPPVPNKVALGIMDIFGLFKTTPERQ</sequence>
<gene>
    <name evidence="1" type="ORF">S06H3_61959</name>
</gene>
<protein>
    <submittedName>
        <fullName evidence="1">Uncharacterized protein</fullName>
    </submittedName>
</protein>
<dbReference type="Gene3D" id="3.40.190.10">
    <property type="entry name" value="Periplasmic binding protein-like II"/>
    <property type="match status" value="1"/>
</dbReference>
<feature type="non-terminal residue" evidence="1">
    <location>
        <position position="140"/>
    </location>
</feature>